<feature type="region of interest" description="Disordered" evidence="2">
    <location>
        <begin position="53"/>
        <end position="108"/>
    </location>
</feature>
<evidence type="ECO:0000313" key="4">
    <source>
        <dbReference type="Proteomes" id="UP001158576"/>
    </source>
</evidence>
<keyword evidence="4" id="KW-1185">Reference proteome</keyword>
<dbReference type="EMBL" id="OU015569">
    <property type="protein sequence ID" value="CAG5096546.1"/>
    <property type="molecule type" value="Genomic_DNA"/>
</dbReference>
<name>A0ABN7SEI8_OIKDI</name>
<evidence type="ECO:0000256" key="1">
    <source>
        <dbReference type="SAM" id="Coils"/>
    </source>
</evidence>
<keyword evidence="1" id="KW-0175">Coiled coil</keyword>
<dbReference type="Proteomes" id="UP001158576">
    <property type="component" value="Chromosome XSR"/>
</dbReference>
<organism evidence="3 4">
    <name type="scientific">Oikopleura dioica</name>
    <name type="common">Tunicate</name>
    <dbReference type="NCBI Taxonomy" id="34765"/>
    <lineage>
        <taxon>Eukaryota</taxon>
        <taxon>Metazoa</taxon>
        <taxon>Chordata</taxon>
        <taxon>Tunicata</taxon>
        <taxon>Appendicularia</taxon>
        <taxon>Copelata</taxon>
        <taxon>Oikopleuridae</taxon>
        <taxon>Oikopleura</taxon>
    </lineage>
</organism>
<accession>A0ABN7SEI8</accession>
<gene>
    <name evidence="3" type="ORF">OKIOD_LOCUS6228</name>
</gene>
<protein>
    <submittedName>
        <fullName evidence="3">Oidioi.mRNA.OKI2018_I69.XSR.g14670.t1.cds</fullName>
    </submittedName>
</protein>
<evidence type="ECO:0000256" key="2">
    <source>
        <dbReference type="SAM" id="MobiDB-lite"/>
    </source>
</evidence>
<sequence length="118" mass="13336">MCFEWLFAGKKTKLEADLEKNEAQLTRAKELLSEHDEVILNLKDEVAQIRGDSLKRVAQPRRSRTVNAQPRPINAGQLRRPRSPPPSYEHVNSPSTMVLSNSSTPSPTLYWIATAPQE</sequence>
<feature type="coiled-coil region" evidence="1">
    <location>
        <begin position="11"/>
        <end position="45"/>
    </location>
</feature>
<evidence type="ECO:0000313" key="3">
    <source>
        <dbReference type="EMBL" id="CAG5096546.1"/>
    </source>
</evidence>
<feature type="compositionally biased region" description="Polar residues" evidence="2">
    <location>
        <begin position="90"/>
        <end position="107"/>
    </location>
</feature>
<reference evidence="3 4" key="1">
    <citation type="submission" date="2021-04" db="EMBL/GenBank/DDBJ databases">
        <authorList>
            <person name="Bliznina A."/>
        </authorList>
    </citation>
    <scope>NUCLEOTIDE SEQUENCE [LARGE SCALE GENOMIC DNA]</scope>
</reference>
<proteinExistence type="predicted"/>